<gene>
    <name evidence="6" type="ORF">Daus18300_008773</name>
</gene>
<keyword evidence="3" id="KW-0539">Nucleus</keyword>
<keyword evidence="7" id="KW-1185">Reference proteome</keyword>
<proteinExistence type="predicted"/>
<evidence type="ECO:0000256" key="1">
    <source>
        <dbReference type="ARBA" id="ARBA00023015"/>
    </source>
</evidence>
<feature type="compositionally biased region" description="Basic and acidic residues" evidence="4">
    <location>
        <begin position="39"/>
        <end position="52"/>
    </location>
</feature>
<dbReference type="EMBL" id="JAWRVE010000084">
    <property type="protein sequence ID" value="KAL1861657.1"/>
    <property type="molecule type" value="Genomic_DNA"/>
</dbReference>
<dbReference type="InterPro" id="IPR051127">
    <property type="entry name" value="Fungal_SecMet_Regulators"/>
</dbReference>
<name>A0ABR3WHA3_9PEZI</name>
<dbReference type="Pfam" id="PF04082">
    <property type="entry name" value="Fungal_trans"/>
    <property type="match status" value="1"/>
</dbReference>
<dbReference type="InterPro" id="IPR007219">
    <property type="entry name" value="XnlR_reg_dom"/>
</dbReference>
<protein>
    <recommendedName>
        <fullName evidence="5">Xylanolytic transcriptional activator regulatory domain-containing protein</fullName>
    </recommendedName>
</protein>
<dbReference type="Proteomes" id="UP001583177">
    <property type="component" value="Unassembled WGS sequence"/>
</dbReference>
<feature type="compositionally biased region" description="Polar residues" evidence="4">
    <location>
        <begin position="21"/>
        <end position="33"/>
    </location>
</feature>
<evidence type="ECO:0000313" key="6">
    <source>
        <dbReference type="EMBL" id="KAL1861657.1"/>
    </source>
</evidence>
<feature type="compositionally biased region" description="Basic and acidic residues" evidence="4">
    <location>
        <begin position="67"/>
        <end position="81"/>
    </location>
</feature>
<evidence type="ECO:0000256" key="4">
    <source>
        <dbReference type="SAM" id="MobiDB-lite"/>
    </source>
</evidence>
<dbReference type="PANTHER" id="PTHR47424:SF4">
    <property type="entry name" value="ZN(II)2CYS6 TRANSCRIPTION FACTOR (EUROFUNG)"/>
    <property type="match status" value="1"/>
</dbReference>
<organism evidence="6 7">
    <name type="scientific">Diaporthe australafricana</name>
    <dbReference type="NCBI Taxonomy" id="127596"/>
    <lineage>
        <taxon>Eukaryota</taxon>
        <taxon>Fungi</taxon>
        <taxon>Dikarya</taxon>
        <taxon>Ascomycota</taxon>
        <taxon>Pezizomycotina</taxon>
        <taxon>Sordariomycetes</taxon>
        <taxon>Sordariomycetidae</taxon>
        <taxon>Diaporthales</taxon>
        <taxon>Diaporthaceae</taxon>
        <taxon>Diaporthe</taxon>
    </lineage>
</organism>
<dbReference type="CDD" id="cd12148">
    <property type="entry name" value="fungal_TF_MHR"/>
    <property type="match status" value="1"/>
</dbReference>
<evidence type="ECO:0000259" key="5">
    <source>
        <dbReference type="Pfam" id="PF04082"/>
    </source>
</evidence>
<feature type="region of interest" description="Disordered" evidence="4">
    <location>
        <begin position="1"/>
        <end position="82"/>
    </location>
</feature>
<evidence type="ECO:0000256" key="3">
    <source>
        <dbReference type="ARBA" id="ARBA00023242"/>
    </source>
</evidence>
<reference evidence="6 7" key="1">
    <citation type="journal article" date="2024" name="IMA Fungus">
        <title>IMA Genome - F19 : A genome assembly and annotation guide to empower mycologists, including annotated draft genome sequences of Ceratocystis pirilliformis, Diaporthe australafricana, Fusarium ophioides, Paecilomyces lecythidis, and Sporothrix stenoceras.</title>
        <authorList>
            <person name="Aylward J."/>
            <person name="Wilson A.M."/>
            <person name="Visagie C.M."/>
            <person name="Spraker J."/>
            <person name="Barnes I."/>
            <person name="Buitendag C."/>
            <person name="Ceriani C."/>
            <person name="Del Mar Angel L."/>
            <person name="du Plessis D."/>
            <person name="Fuchs T."/>
            <person name="Gasser K."/>
            <person name="Kramer D."/>
            <person name="Li W."/>
            <person name="Munsamy K."/>
            <person name="Piso A."/>
            <person name="Price J.L."/>
            <person name="Sonnekus B."/>
            <person name="Thomas C."/>
            <person name="van der Nest A."/>
            <person name="van Dijk A."/>
            <person name="van Heerden A."/>
            <person name="van Vuuren N."/>
            <person name="Yilmaz N."/>
            <person name="Duong T.A."/>
            <person name="van der Merwe N.A."/>
            <person name="Wingfield M.J."/>
            <person name="Wingfield B.D."/>
        </authorList>
    </citation>
    <scope>NUCLEOTIDE SEQUENCE [LARGE SCALE GENOMIC DNA]</scope>
    <source>
        <strain evidence="6 7">CMW 18300</strain>
    </source>
</reference>
<keyword evidence="1" id="KW-0805">Transcription regulation</keyword>
<evidence type="ECO:0000313" key="7">
    <source>
        <dbReference type="Proteomes" id="UP001583177"/>
    </source>
</evidence>
<dbReference type="PANTHER" id="PTHR47424">
    <property type="entry name" value="REGULATORY PROTEIN GAL4"/>
    <property type="match status" value="1"/>
</dbReference>
<keyword evidence="2" id="KW-0804">Transcription</keyword>
<accession>A0ABR3WHA3</accession>
<feature type="domain" description="Xylanolytic transcriptional activator regulatory" evidence="5">
    <location>
        <begin position="144"/>
        <end position="317"/>
    </location>
</feature>
<evidence type="ECO:0000256" key="2">
    <source>
        <dbReference type="ARBA" id="ARBA00023163"/>
    </source>
</evidence>
<comment type="caution">
    <text evidence="6">The sequence shown here is derived from an EMBL/GenBank/DDBJ whole genome shotgun (WGS) entry which is preliminary data.</text>
</comment>
<sequence>MPSRELDPPAAADVSFLPSLRTPSPSGADNSASHHVRHQQPDDEVPRDRDLGPGESQITAMGTVASEDGRDSDATPRDEFYHGNSSAASFIKETCNGVMSLQEVFNPQISDSGRSLMPGPTRPAWRTSASYVLPPRPLADHLVERYFDRVFPLYPFIHRPSFERAYKSLWEPTGMSQPIGPDDPNPPHVGLGGSPNAGANSVVFHCALNVMFALACHFSEWIDENRDETALGFLDRSKSLMTLDFLESETLGVVQALLITALFFQSTTFAGPCWNSIGIACRLAQGAGLHTESGGARWSPIETEMRRRVWHSCVVLDM</sequence>